<dbReference type="RefSeq" id="WP_117575835.1">
    <property type="nucleotide sequence ID" value="NZ_JAJDKX010000001.1"/>
</dbReference>
<dbReference type="Proteomes" id="UP001204814">
    <property type="component" value="Unassembled WGS sequence"/>
</dbReference>
<comment type="caution">
    <text evidence="1">The sequence shown here is derived from an EMBL/GenBank/DDBJ whole genome shotgun (WGS) entry which is preliminary data.</text>
</comment>
<organism evidence="1 2">
    <name type="scientific">Faecalibacillus intestinalis</name>
    <dbReference type="NCBI Taxonomy" id="1982626"/>
    <lineage>
        <taxon>Bacteria</taxon>
        <taxon>Bacillati</taxon>
        <taxon>Bacillota</taxon>
        <taxon>Erysipelotrichia</taxon>
        <taxon>Erysipelotrichales</taxon>
        <taxon>Coprobacillaceae</taxon>
        <taxon>Faecalibacillus</taxon>
    </lineage>
</organism>
<accession>A0AAP2UFZ0</accession>
<proteinExistence type="predicted"/>
<dbReference type="EMBL" id="JANGBO010000001">
    <property type="protein sequence ID" value="MCQ5060719.1"/>
    <property type="molecule type" value="Genomic_DNA"/>
</dbReference>
<protein>
    <recommendedName>
        <fullName evidence="3">Head-tail adaptor protein</fullName>
    </recommendedName>
</protein>
<reference evidence="1" key="1">
    <citation type="submission" date="2022-06" db="EMBL/GenBank/DDBJ databases">
        <title>Isolation of gut microbiota from human fecal samples.</title>
        <authorList>
            <person name="Pamer E.G."/>
            <person name="Barat B."/>
            <person name="Waligurski E."/>
            <person name="Medina S."/>
            <person name="Paddock L."/>
            <person name="Mostad J."/>
        </authorList>
    </citation>
    <scope>NUCLEOTIDE SEQUENCE</scope>
    <source>
        <strain evidence="1">DFI.6.24</strain>
    </source>
</reference>
<sequence length="101" mass="11835">MKKRSLKRFQIKTYSAVKDNEGNVIESYSNEANEDVALIWPASSKLQVELYGMRVNGILNMHYYGSLAIKEHDMINYEGISYKVINIQNFKRFRAIEIERI</sequence>
<name>A0AAP2UFZ0_9FIRM</name>
<evidence type="ECO:0008006" key="3">
    <source>
        <dbReference type="Google" id="ProtNLM"/>
    </source>
</evidence>
<evidence type="ECO:0000313" key="2">
    <source>
        <dbReference type="Proteomes" id="UP001204814"/>
    </source>
</evidence>
<gene>
    <name evidence="1" type="ORF">NE542_02555</name>
</gene>
<dbReference type="AlphaFoldDB" id="A0AAP2UFZ0"/>
<evidence type="ECO:0000313" key="1">
    <source>
        <dbReference type="EMBL" id="MCQ5060719.1"/>
    </source>
</evidence>